<evidence type="ECO:0000256" key="2">
    <source>
        <dbReference type="ARBA" id="ARBA00022448"/>
    </source>
</evidence>
<keyword evidence="2" id="KW-0813">Transport</keyword>
<accession>A0AA38RV76</accession>
<evidence type="ECO:0000313" key="7">
    <source>
        <dbReference type="EMBL" id="KAJ9157333.1"/>
    </source>
</evidence>
<evidence type="ECO:0000256" key="1">
    <source>
        <dbReference type="ARBA" id="ARBA00004141"/>
    </source>
</evidence>
<dbReference type="GO" id="GO:0022857">
    <property type="term" value="F:transmembrane transporter activity"/>
    <property type="evidence" value="ECO:0007669"/>
    <property type="project" value="InterPro"/>
</dbReference>
<evidence type="ECO:0000256" key="3">
    <source>
        <dbReference type="ARBA" id="ARBA00022692"/>
    </source>
</evidence>
<dbReference type="SUPFAM" id="SSF103473">
    <property type="entry name" value="MFS general substrate transporter"/>
    <property type="match status" value="1"/>
</dbReference>
<feature type="transmembrane region" description="Helical" evidence="6">
    <location>
        <begin position="239"/>
        <end position="255"/>
    </location>
</feature>
<feature type="transmembrane region" description="Helical" evidence="6">
    <location>
        <begin position="100"/>
        <end position="120"/>
    </location>
</feature>
<reference evidence="7" key="1">
    <citation type="submission" date="2022-07" db="EMBL/GenBank/DDBJ databases">
        <title>Fungi with potential for degradation of polypropylene.</title>
        <authorList>
            <person name="Gostincar C."/>
        </authorList>
    </citation>
    <scope>NUCLEOTIDE SEQUENCE</scope>
    <source>
        <strain evidence="7">EXF-13308</strain>
    </source>
</reference>
<dbReference type="Proteomes" id="UP001174694">
    <property type="component" value="Unassembled WGS sequence"/>
</dbReference>
<keyword evidence="4 6" id="KW-1133">Transmembrane helix</keyword>
<feature type="transmembrane region" description="Helical" evidence="6">
    <location>
        <begin position="132"/>
        <end position="153"/>
    </location>
</feature>
<name>A0AA38RV76_9PEZI</name>
<gene>
    <name evidence="7" type="ORF">NKR23_g677</name>
</gene>
<feature type="transmembrane region" description="Helical" evidence="6">
    <location>
        <begin position="209"/>
        <end position="227"/>
    </location>
</feature>
<dbReference type="InterPro" id="IPR011701">
    <property type="entry name" value="MFS"/>
</dbReference>
<organism evidence="7 8">
    <name type="scientific">Pleurostoma richardsiae</name>
    <dbReference type="NCBI Taxonomy" id="41990"/>
    <lineage>
        <taxon>Eukaryota</taxon>
        <taxon>Fungi</taxon>
        <taxon>Dikarya</taxon>
        <taxon>Ascomycota</taxon>
        <taxon>Pezizomycotina</taxon>
        <taxon>Sordariomycetes</taxon>
        <taxon>Sordariomycetidae</taxon>
        <taxon>Calosphaeriales</taxon>
        <taxon>Pleurostomataceae</taxon>
        <taxon>Pleurostoma</taxon>
    </lineage>
</organism>
<keyword evidence="5 6" id="KW-0472">Membrane</keyword>
<dbReference type="PANTHER" id="PTHR43791">
    <property type="entry name" value="PERMEASE-RELATED"/>
    <property type="match status" value="1"/>
</dbReference>
<dbReference type="GO" id="GO:0016020">
    <property type="term" value="C:membrane"/>
    <property type="evidence" value="ECO:0007669"/>
    <property type="project" value="UniProtKB-SubCell"/>
</dbReference>
<protein>
    <recommendedName>
        <fullName evidence="9">Major facilitator superfamily (MFS) profile domain-containing protein</fullName>
    </recommendedName>
</protein>
<evidence type="ECO:0008006" key="9">
    <source>
        <dbReference type="Google" id="ProtNLM"/>
    </source>
</evidence>
<keyword evidence="3 6" id="KW-0812">Transmembrane</keyword>
<dbReference type="AlphaFoldDB" id="A0AA38RV76"/>
<feature type="transmembrane region" description="Helical" evidence="6">
    <location>
        <begin position="329"/>
        <end position="350"/>
    </location>
</feature>
<proteinExistence type="predicted"/>
<dbReference type="EMBL" id="JANBVO010000001">
    <property type="protein sequence ID" value="KAJ9157333.1"/>
    <property type="molecule type" value="Genomic_DNA"/>
</dbReference>
<feature type="transmembrane region" description="Helical" evidence="6">
    <location>
        <begin position="40"/>
        <end position="58"/>
    </location>
</feature>
<dbReference type="PANTHER" id="PTHR43791:SF103">
    <property type="entry name" value="MAJOR FACILITATOR SUPERFAMILY (MFS) PROFILE DOMAIN-CONTAINING PROTEIN-RELATED"/>
    <property type="match status" value="1"/>
</dbReference>
<dbReference type="Pfam" id="PF07690">
    <property type="entry name" value="MFS_1"/>
    <property type="match status" value="1"/>
</dbReference>
<evidence type="ECO:0000256" key="4">
    <source>
        <dbReference type="ARBA" id="ARBA00022989"/>
    </source>
</evidence>
<feature type="transmembrane region" description="Helical" evidence="6">
    <location>
        <begin position="173"/>
        <end position="197"/>
    </location>
</feature>
<sequence length="391" mass="43150">MRLMPLMLVAYMLQFLDKITLGNASVMGIMTDLKLTGSQYSWASSIFYFGYLVASYPASICLTKLPLAKFLSICIIIWAVILILHCVARNFAGLKVLRCLLGVLECVISPGFSMIVGVWYKQSEHASRHGAWFVGNAAGSIVGAFISYGVARIDSFSSWKVLFILEAFVDPKTWLFFTYSLLVCFGNGALTAFGNIIIKGFGFKTLQTLLLNMPSAVLLKILIPLTGWLSSKLPRSRCWLAITLLLLGTVGAIMVRQINSSQHIARLFGFYFFGQMTGAMPLVLSMIASNVKGQTKKTATSALFFIGYCVGNIAGPQVFLAREAPHYPTAFACMIACMALSVGAMLALRLNMSRENKRRDANYGKPSETALQSQDGDLTDFQQEKTFRYMY</sequence>
<evidence type="ECO:0000313" key="8">
    <source>
        <dbReference type="Proteomes" id="UP001174694"/>
    </source>
</evidence>
<comment type="subcellular location">
    <subcellularLocation>
        <location evidence="1">Membrane</location>
        <topology evidence="1">Multi-pass membrane protein</topology>
    </subcellularLocation>
</comment>
<comment type="caution">
    <text evidence="7">The sequence shown here is derived from an EMBL/GenBank/DDBJ whole genome shotgun (WGS) entry which is preliminary data.</text>
</comment>
<evidence type="ECO:0000256" key="5">
    <source>
        <dbReference type="ARBA" id="ARBA00023136"/>
    </source>
</evidence>
<keyword evidence="8" id="KW-1185">Reference proteome</keyword>
<dbReference type="Gene3D" id="1.20.1250.20">
    <property type="entry name" value="MFS general substrate transporter like domains"/>
    <property type="match status" value="2"/>
</dbReference>
<dbReference type="InterPro" id="IPR036259">
    <property type="entry name" value="MFS_trans_sf"/>
</dbReference>
<feature type="transmembrane region" description="Helical" evidence="6">
    <location>
        <begin position="70"/>
        <end position="88"/>
    </location>
</feature>
<feature type="transmembrane region" description="Helical" evidence="6">
    <location>
        <begin position="267"/>
        <end position="288"/>
    </location>
</feature>
<evidence type="ECO:0000256" key="6">
    <source>
        <dbReference type="SAM" id="Phobius"/>
    </source>
</evidence>